<dbReference type="Proteomes" id="UP000005632">
    <property type="component" value="Chromosome"/>
</dbReference>
<gene>
    <name evidence="1" type="ordered locus">SpiGrapes_1160</name>
</gene>
<protein>
    <recommendedName>
        <fullName evidence="3">DUF5723 domain-containing protein</fullName>
    </recommendedName>
</protein>
<organism evidence="1 2">
    <name type="scientific">Sphaerochaeta pleomorpha (strain ATCC BAA-1885 / DSM 22778 / Grapes)</name>
    <dbReference type="NCBI Taxonomy" id="158190"/>
    <lineage>
        <taxon>Bacteria</taxon>
        <taxon>Pseudomonadati</taxon>
        <taxon>Spirochaetota</taxon>
        <taxon>Spirochaetia</taxon>
        <taxon>Spirochaetales</taxon>
        <taxon>Sphaerochaetaceae</taxon>
        <taxon>Sphaerochaeta</taxon>
    </lineage>
</organism>
<proteinExistence type="predicted"/>
<dbReference type="HOGENOM" id="CLU_665490_0_0_12"/>
<keyword evidence="2" id="KW-1185">Reference proteome</keyword>
<sequence>MKNKKHLFIIIALVLLVTAPLVATSIYEPTTDAYAQTAEPFMGTSTRVMGMGGAGLGITGYYDSFLLNPANLGSGGLKISIPAITVTAFNPSAILESGMFEALDEGSLVEAAQDFLGVIGKNYGDVLTTDVSFVLGLGNFGLGLEAQERLMSYKTSADLTSTNLIAQVTMAATAGLGFRINAIPDVMSIDLGVSGKAIYKMYLEKQSASSITEMLGDDGADPLDSYLNDVPLIAGYSFPVNVGMNLNFPLGLTLSAVARNFNGTYYMSTYQSINDWSKEVLGESFVDDTNSDPFTSETFTTDAGWSLNGGLTWAPKLGALLKPIISVDVLDIMGLADLSEAELQRAFFERTHLGASVRLLSILDLRYGLSQGYQSFGVGFDLLIFHLDAAYYTMEYGDQIGSKPIDAVSLRFSLLSR</sequence>
<reference evidence="1 2" key="1">
    <citation type="submission" date="2011-11" db="EMBL/GenBank/DDBJ databases">
        <title>Complete sequence of Spirochaeta sp. grapes.</title>
        <authorList>
            <consortium name="US DOE Joint Genome Institute"/>
            <person name="Lucas S."/>
            <person name="Han J."/>
            <person name="Lapidus A."/>
            <person name="Cheng J.-F."/>
            <person name="Goodwin L."/>
            <person name="Pitluck S."/>
            <person name="Peters L."/>
            <person name="Ovchinnikova G."/>
            <person name="Munk A.C."/>
            <person name="Detter J.C."/>
            <person name="Han C."/>
            <person name="Tapia R."/>
            <person name="Land M."/>
            <person name="Hauser L."/>
            <person name="Kyrpides N."/>
            <person name="Ivanova N."/>
            <person name="Pagani I."/>
            <person name="Ritalahtilisa K."/>
            <person name="Loeffler F."/>
            <person name="Woyke T."/>
        </authorList>
    </citation>
    <scope>NUCLEOTIDE SEQUENCE [LARGE SCALE GENOMIC DNA]</scope>
    <source>
        <strain evidence="2">ATCC BAA-1885 / DSM 22778 / Grapes</strain>
    </source>
</reference>
<evidence type="ECO:0000313" key="2">
    <source>
        <dbReference type="Proteomes" id="UP000005632"/>
    </source>
</evidence>
<evidence type="ECO:0008006" key="3">
    <source>
        <dbReference type="Google" id="ProtNLM"/>
    </source>
</evidence>
<evidence type="ECO:0000313" key="1">
    <source>
        <dbReference type="EMBL" id="AEV28978.1"/>
    </source>
</evidence>
<dbReference type="STRING" id="158190.SpiGrapes_1160"/>
<name>G8QSL7_SPHPG</name>
<dbReference type="AlphaFoldDB" id="G8QSL7"/>
<dbReference type="eggNOG" id="ENOG5033DN5">
    <property type="taxonomic scope" value="Bacteria"/>
</dbReference>
<dbReference type="EMBL" id="CP003155">
    <property type="protein sequence ID" value="AEV28978.1"/>
    <property type="molecule type" value="Genomic_DNA"/>
</dbReference>
<accession>G8QSL7</accession>
<dbReference type="RefSeq" id="WP_014269827.1">
    <property type="nucleotide sequence ID" value="NC_016633.1"/>
</dbReference>
<dbReference type="KEGG" id="sgp:SpiGrapes_1160"/>
<dbReference type="OrthoDB" id="368675at2"/>